<sequence>MMLAVTQTDLRTNIKQLLDNVAHNDDTIVVTRSNRENVVIISEAEYNSWQETNFLMKNENNRKSLSESLASINRGEGKVLTPEEWEKMNG</sequence>
<proteinExistence type="inferred from homology"/>
<dbReference type="Pfam" id="PF02604">
    <property type="entry name" value="PhdYeFM_antitox"/>
    <property type="match status" value="1"/>
</dbReference>
<keyword evidence="4" id="KW-1185">Reference proteome</keyword>
<dbReference type="PANTHER" id="PTHR33713:SF6">
    <property type="entry name" value="ANTITOXIN YEFM"/>
    <property type="match status" value="1"/>
</dbReference>
<evidence type="ECO:0000313" key="4">
    <source>
        <dbReference type="Proteomes" id="UP001525857"/>
    </source>
</evidence>
<dbReference type="Gene3D" id="1.10.1220.170">
    <property type="match status" value="1"/>
</dbReference>
<comment type="similarity">
    <text evidence="1 2">Belongs to the phD/YefM antitoxin family.</text>
</comment>
<comment type="function">
    <text evidence="2">Antitoxin component of a type II toxin-antitoxin (TA) system.</text>
</comment>
<reference evidence="3 4" key="1">
    <citation type="submission" date="2018-08" db="EMBL/GenBank/DDBJ databases">
        <title>Draft genome sequences of Leuconostoc spp. and Weissella spp. with biocontrol potential.</title>
        <authorList>
            <person name="Lo R."/>
            <person name="Ho V.T.T."/>
            <person name="Turner M.S."/>
        </authorList>
    </citation>
    <scope>NUCLEOTIDE SEQUENCE [LARGE SCALE GENOMIC DNA]</scope>
    <source>
        <strain evidence="3 4">733</strain>
    </source>
</reference>
<dbReference type="RefSeq" id="WP_261657278.1">
    <property type="nucleotide sequence ID" value="NZ_QVOV01000008.1"/>
</dbReference>
<name>A0ABT2NWJ3_9LACO</name>
<dbReference type="EMBL" id="QVOV01000008">
    <property type="protein sequence ID" value="MCT8389741.1"/>
    <property type="molecule type" value="Genomic_DNA"/>
</dbReference>
<evidence type="ECO:0000256" key="1">
    <source>
        <dbReference type="ARBA" id="ARBA00009981"/>
    </source>
</evidence>
<dbReference type="NCBIfam" id="TIGR01552">
    <property type="entry name" value="phd_fam"/>
    <property type="match status" value="1"/>
</dbReference>
<dbReference type="InterPro" id="IPR051405">
    <property type="entry name" value="phD/YefM_antitoxin"/>
</dbReference>
<dbReference type="Gene3D" id="3.40.1620.10">
    <property type="entry name" value="YefM-like domain"/>
    <property type="match status" value="1"/>
</dbReference>
<gene>
    <name evidence="3" type="ORF">D0501_06610</name>
</gene>
<evidence type="ECO:0000313" key="3">
    <source>
        <dbReference type="EMBL" id="MCT8389741.1"/>
    </source>
</evidence>
<dbReference type="SUPFAM" id="SSF143120">
    <property type="entry name" value="YefM-like"/>
    <property type="match status" value="1"/>
</dbReference>
<evidence type="ECO:0000256" key="2">
    <source>
        <dbReference type="RuleBase" id="RU362080"/>
    </source>
</evidence>
<dbReference type="InterPro" id="IPR006442">
    <property type="entry name" value="Antitoxin_Phd/YefM"/>
</dbReference>
<organism evidence="3 4">
    <name type="scientific">Leuconostoc holzapfelii</name>
    <dbReference type="NCBI Taxonomy" id="434464"/>
    <lineage>
        <taxon>Bacteria</taxon>
        <taxon>Bacillati</taxon>
        <taxon>Bacillota</taxon>
        <taxon>Bacilli</taxon>
        <taxon>Lactobacillales</taxon>
        <taxon>Lactobacillaceae</taxon>
        <taxon>Leuconostoc</taxon>
    </lineage>
</organism>
<comment type="caution">
    <text evidence="3">The sequence shown here is derived from an EMBL/GenBank/DDBJ whole genome shotgun (WGS) entry which is preliminary data.</text>
</comment>
<dbReference type="PANTHER" id="PTHR33713">
    <property type="entry name" value="ANTITOXIN YAFN-RELATED"/>
    <property type="match status" value="1"/>
</dbReference>
<dbReference type="Proteomes" id="UP001525857">
    <property type="component" value="Unassembled WGS sequence"/>
</dbReference>
<dbReference type="InterPro" id="IPR036165">
    <property type="entry name" value="YefM-like_sf"/>
</dbReference>
<protein>
    <recommendedName>
        <fullName evidence="2">Antitoxin</fullName>
    </recommendedName>
</protein>
<accession>A0ABT2NWJ3</accession>